<dbReference type="EMBL" id="KL584756">
    <property type="protein sequence ID" value="KEQ96316.1"/>
    <property type="molecule type" value="Genomic_DNA"/>
</dbReference>
<evidence type="ECO:0000313" key="2">
    <source>
        <dbReference type="Proteomes" id="UP000030641"/>
    </source>
</evidence>
<accession>A0A074ZC61</accession>
<keyword evidence="2" id="KW-1185">Reference proteome</keyword>
<reference evidence="1 2" key="1">
    <citation type="journal article" date="2014" name="BMC Genomics">
        <title>Genome sequencing of four Aureobasidium pullulans varieties: biotechnological potential, stress tolerance, and description of new species.</title>
        <authorList>
            <person name="Gostin Ar C."/>
            <person name="Ohm R.A."/>
            <person name="Kogej T."/>
            <person name="Sonjak S."/>
            <person name="Turk M."/>
            <person name="Zajc J."/>
            <person name="Zalar P."/>
            <person name="Grube M."/>
            <person name="Sun H."/>
            <person name="Han J."/>
            <person name="Sharma A."/>
            <person name="Chiniquy J."/>
            <person name="Ngan C.Y."/>
            <person name="Lipzen A."/>
            <person name="Barry K."/>
            <person name="Grigoriev I.V."/>
            <person name="Gunde-Cimerman N."/>
        </authorList>
    </citation>
    <scope>NUCLEOTIDE SEQUENCE [LARGE SCALE GENOMIC DNA]</scope>
    <source>
        <strain evidence="1 2">EXF-2481</strain>
    </source>
</reference>
<dbReference type="RefSeq" id="XP_013344929.1">
    <property type="nucleotide sequence ID" value="XM_013489475.1"/>
</dbReference>
<evidence type="ECO:0008006" key="3">
    <source>
        <dbReference type="Google" id="ProtNLM"/>
    </source>
</evidence>
<sequence>MDDAHLITLMQNEDMTNGFWNNLISQQFPFPDYLVVPEYQFPGGRADLAVIKLDNGRLVLVLEGKRAGGSFVTISRAAQQAANAAGKIGSTPGIIAALGPKFCLYRADTSPVTTFAGADGSGISTITNVNIQKITTKLQQCRAWNGSGGW</sequence>
<gene>
    <name evidence="1" type="ORF">AUEXF2481DRAFT_38568</name>
</gene>
<evidence type="ECO:0000313" key="1">
    <source>
        <dbReference type="EMBL" id="KEQ96316.1"/>
    </source>
</evidence>
<dbReference type="AlphaFoldDB" id="A0A074ZC61"/>
<dbReference type="Proteomes" id="UP000030641">
    <property type="component" value="Unassembled WGS sequence"/>
</dbReference>
<dbReference type="InParanoid" id="A0A074ZC61"/>
<dbReference type="GeneID" id="25366144"/>
<protein>
    <recommendedName>
        <fullName evidence="3">Type I restriction enzyme R protein N-terminal domain-containing protein</fullName>
    </recommendedName>
</protein>
<dbReference type="HOGENOM" id="CLU_1740150_0_0_1"/>
<proteinExistence type="predicted"/>
<dbReference type="OrthoDB" id="3171746at2759"/>
<name>A0A074ZC61_AURSE</name>
<organism evidence="1 2">
    <name type="scientific">Aureobasidium subglaciale (strain EXF-2481)</name>
    <name type="common">Aureobasidium pullulans var. subglaciale</name>
    <dbReference type="NCBI Taxonomy" id="1043005"/>
    <lineage>
        <taxon>Eukaryota</taxon>
        <taxon>Fungi</taxon>
        <taxon>Dikarya</taxon>
        <taxon>Ascomycota</taxon>
        <taxon>Pezizomycotina</taxon>
        <taxon>Dothideomycetes</taxon>
        <taxon>Dothideomycetidae</taxon>
        <taxon>Dothideales</taxon>
        <taxon>Saccotheciaceae</taxon>
        <taxon>Aureobasidium</taxon>
    </lineage>
</organism>